<organism evidence="2 3">
    <name type="scientific">Cinara cedri</name>
    <dbReference type="NCBI Taxonomy" id="506608"/>
    <lineage>
        <taxon>Eukaryota</taxon>
        <taxon>Metazoa</taxon>
        <taxon>Ecdysozoa</taxon>
        <taxon>Arthropoda</taxon>
        <taxon>Hexapoda</taxon>
        <taxon>Insecta</taxon>
        <taxon>Pterygota</taxon>
        <taxon>Neoptera</taxon>
        <taxon>Paraneoptera</taxon>
        <taxon>Hemiptera</taxon>
        <taxon>Sternorrhyncha</taxon>
        <taxon>Aphidomorpha</taxon>
        <taxon>Aphidoidea</taxon>
        <taxon>Aphididae</taxon>
        <taxon>Lachninae</taxon>
        <taxon>Cinara</taxon>
    </lineage>
</organism>
<feature type="domain" description="Thioredoxin" evidence="1">
    <location>
        <begin position="5"/>
        <end position="45"/>
    </location>
</feature>
<name>A0A5E4MP02_9HEMI</name>
<proteinExistence type="predicted"/>
<sequence>MVWACGSCKLIAPFIKKSVNDNSDVVMLKVNVDECEEAAIQYNIPCPHLSL</sequence>
<dbReference type="EMBL" id="CABPRJ010000981">
    <property type="protein sequence ID" value="VVC34026.1"/>
    <property type="molecule type" value="Genomic_DNA"/>
</dbReference>
<dbReference type="SUPFAM" id="SSF52833">
    <property type="entry name" value="Thioredoxin-like"/>
    <property type="match status" value="1"/>
</dbReference>
<gene>
    <name evidence="2" type="ORF">CINCED_3A000565</name>
</gene>
<dbReference type="Proteomes" id="UP000325440">
    <property type="component" value="Unassembled WGS sequence"/>
</dbReference>
<evidence type="ECO:0000259" key="1">
    <source>
        <dbReference type="Pfam" id="PF00085"/>
    </source>
</evidence>
<dbReference type="CDD" id="cd02947">
    <property type="entry name" value="TRX_family"/>
    <property type="match status" value="1"/>
</dbReference>
<reference evidence="2 3" key="1">
    <citation type="submission" date="2019-08" db="EMBL/GenBank/DDBJ databases">
        <authorList>
            <person name="Alioto T."/>
            <person name="Alioto T."/>
            <person name="Gomez Garrido J."/>
        </authorList>
    </citation>
    <scope>NUCLEOTIDE SEQUENCE [LARGE SCALE GENOMIC DNA]</scope>
</reference>
<accession>A0A5E4MP02</accession>
<evidence type="ECO:0000313" key="2">
    <source>
        <dbReference type="EMBL" id="VVC34026.1"/>
    </source>
</evidence>
<dbReference type="InterPro" id="IPR013766">
    <property type="entry name" value="Thioredoxin_domain"/>
</dbReference>
<dbReference type="InterPro" id="IPR036249">
    <property type="entry name" value="Thioredoxin-like_sf"/>
</dbReference>
<evidence type="ECO:0000313" key="3">
    <source>
        <dbReference type="Proteomes" id="UP000325440"/>
    </source>
</evidence>
<dbReference type="Pfam" id="PF00085">
    <property type="entry name" value="Thioredoxin"/>
    <property type="match status" value="1"/>
</dbReference>
<protein>
    <submittedName>
        <fullName evidence="2">Thioredoxin domain,Thioredoxin-like fold</fullName>
    </submittedName>
</protein>
<dbReference type="AlphaFoldDB" id="A0A5E4MP02"/>
<dbReference type="Gene3D" id="3.40.30.10">
    <property type="entry name" value="Glutaredoxin"/>
    <property type="match status" value="1"/>
</dbReference>
<keyword evidence="3" id="KW-1185">Reference proteome</keyword>
<dbReference type="OrthoDB" id="2121326at2759"/>